<keyword evidence="6" id="KW-1015">Disulfide bond</keyword>
<sequence length="148" mass="17625">MTNTWGPPTWTLFHTLAEKVKEDCYLTIAPELVTFIRRICFLLPCPDCQDHASEYWRKTRYNLTNKEGLKEFLFTFHNEVNKRKSYPIQETNILQTYTSKKLSSVYNTFVSIFLARTTSRLMIDSLHRKRLVDEFKMWLIKNSSSFNP</sequence>
<comment type="cofactor">
    <cofactor evidence="1">
        <name>FAD</name>
        <dbReference type="ChEBI" id="CHEBI:57692"/>
    </cofactor>
</comment>
<organism evidence="8">
    <name type="scientific">viral metagenome</name>
    <dbReference type="NCBI Taxonomy" id="1070528"/>
    <lineage>
        <taxon>unclassified sequences</taxon>
        <taxon>metagenomes</taxon>
        <taxon>organismal metagenomes</taxon>
    </lineage>
</organism>
<dbReference type="EMBL" id="MN740208">
    <property type="protein sequence ID" value="QHT93485.1"/>
    <property type="molecule type" value="Genomic_DNA"/>
</dbReference>
<keyword evidence="5" id="KW-0560">Oxidoreductase</keyword>
<dbReference type="Pfam" id="PF04777">
    <property type="entry name" value="Evr1_Alr"/>
    <property type="match status" value="1"/>
</dbReference>
<dbReference type="Gene3D" id="1.20.120.310">
    <property type="entry name" value="ERV/ALR sulfhydryl oxidase domain"/>
    <property type="match status" value="1"/>
</dbReference>
<name>A0A6C0ILW2_9ZZZZ</name>
<evidence type="ECO:0000256" key="5">
    <source>
        <dbReference type="ARBA" id="ARBA00023002"/>
    </source>
</evidence>
<keyword evidence="4" id="KW-0274">FAD</keyword>
<evidence type="ECO:0000313" key="8">
    <source>
        <dbReference type="EMBL" id="QHT93485.1"/>
    </source>
</evidence>
<feature type="domain" description="ERV/ALR sulfhydryl oxidase" evidence="7">
    <location>
        <begin position="1"/>
        <end position="102"/>
    </location>
</feature>
<dbReference type="EC" id="1.8.3.2" evidence="2"/>
<dbReference type="InterPro" id="IPR036774">
    <property type="entry name" value="ERV/ALR_sulphydryl_oxid_sf"/>
</dbReference>
<accession>A0A6C0ILW2</accession>
<evidence type="ECO:0000256" key="2">
    <source>
        <dbReference type="ARBA" id="ARBA00012512"/>
    </source>
</evidence>
<evidence type="ECO:0000256" key="6">
    <source>
        <dbReference type="ARBA" id="ARBA00023157"/>
    </source>
</evidence>
<evidence type="ECO:0000259" key="7">
    <source>
        <dbReference type="PROSITE" id="PS51324"/>
    </source>
</evidence>
<dbReference type="InterPro" id="IPR017905">
    <property type="entry name" value="ERV/ALR_sulphydryl_oxidase"/>
</dbReference>
<dbReference type="AlphaFoldDB" id="A0A6C0ILW2"/>
<proteinExistence type="predicted"/>
<dbReference type="PROSITE" id="PS51324">
    <property type="entry name" value="ERV_ALR"/>
    <property type="match status" value="1"/>
</dbReference>
<evidence type="ECO:0000256" key="1">
    <source>
        <dbReference type="ARBA" id="ARBA00001974"/>
    </source>
</evidence>
<keyword evidence="3" id="KW-0285">Flavoprotein</keyword>
<dbReference type="SUPFAM" id="SSF69000">
    <property type="entry name" value="FAD-dependent thiol oxidase"/>
    <property type="match status" value="1"/>
</dbReference>
<evidence type="ECO:0000256" key="3">
    <source>
        <dbReference type="ARBA" id="ARBA00022630"/>
    </source>
</evidence>
<reference evidence="8" key="1">
    <citation type="journal article" date="2020" name="Nature">
        <title>Giant virus diversity and host interactions through global metagenomics.</title>
        <authorList>
            <person name="Schulz F."/>
            <person name="Roux S."/>
            <person name="Paez-Espino D."/>
            <person name="Jungbluth S."/>
            <person name="Walsh D.A."/>
            <person name="Denef V.J."/>
            <person name="McMahon K.D."/>
            <person name="Konstantinidis K.T."/>
            <person name="Eloe-Fadrosh E.A."/>
            <person name="Kyrpides N.C."/>
            <person name="Woyke T."/>
        </authorList>
    </citation>
    <scope>NUCLEOTIDE SEQUENCE</scope>
    <source>
        <strain evidence="8">GVMAG-M-3300024252-29</strain>
    </source>
</reference>
<dbReference type="GO" id="GO:0016972">
    <property type="term" value="F:thiol oxidase activity"/>
    <property type="evidence" value="ECO:0007669"/>
    <property type="project" value="UniProtKB-EC"/>
</dbReference>
<protein>
    <recommendedName>
        <fullName evidence="2">thiol oxidase</fullName>
        <ecNumber evidence="2">1.8.3.2</ecNumber>
    </recommendedName>
</protein>
<evidence type="ECO:0000256" key="4">
    <source>
        <dbReference type="ARBA" id="ARBA00022827"/>
    </source>
</evidence>